<evidence type="ECO:0000259" key="2">
    <source>
        <dbReference type="Pfam" id="PF07687"/>
    </source>
</evidence>
<dbReference type="GO" id="GO:0046872">
    <property type="term" value="F:metal ion binding"/>
    <property type="evidence" value="ECO:0007669"/>
    <property type="project" value="UniProtKB-KW"/>
</dbReference>
<feature type="binding site" evidence="1">
    <location>
        <position position="151"/>
    </location>
    <ligand>
        <name>Mn(2+)</name>
        <dbReference type="ChEBI" id="CHEBI:29035"/>
        <label>2</label>
    </ligand>
</feature>
<dbReference type="Gene3D" id="3.40.630.10">
    <property type="entry name" value="Zn peptidases"/>
    <property type="match status" value="2"/>
</dbReference>
<keyword evidence="4" id="KW-1185">Reference proteome</keyword>
<gene>
    <name evidence="3" type="ORF">SAMN05660742_11612</name>
</gene>
<feature type="binding site" evidence="1">
    <location>
        <position position="406"/>
    </location>
    <ligand>
        <name>Mn(2+)</name>
        <dbReference type="ChEBI" id="CHEBI:29035"/>
        <label>2</label>
    </ligand>
</feature>
<reference evidence="4" key="1">
    <citation type="submission" date="2016-10" db="EMBL/GenBank/DDBJ databases">
        <authorList>
            <person name="Varghese N."/>
            <person name="Submissions S."/>
        </authorList>
    </citation>
    <scope>NUCLEOTIDE SEQUENCE [LARGE SCALE GENOMIC DNA]</scope>
    <source>
        <strain evidence="4">DSM 2179</strain>
    </source>
</reference>
<dbReference type="EMBL" id="FNZK01000016">
    <property type="protein sequence ID" value="SEJ75237.1"/>
    <property type="molecule type" value="Genomic_DNA"/>
</dbReference>
<dbReference type="SUPFAM" id="SSF55031">
    <property type="entry name" value="Bacterial exopeptidase dimerisation domain"/>
    <property type="match status" value="1"/>
</dbReference>
<dbReference type="PANTHER" id="PTHR30575">
    <property type="entry name" value="PEPTIDASE M20"/>
    <property type="match status" value="1"/>
</dbReference>
<dbReference type="InterPro" id="IPR052030">
    <property type="entry name" value="Peptidase_M20/M20A_hydrolases"/>
</dbReference>
<proteinExistence type="predicted"/>
<evidence type="ECO:0000313" key="3">
    <source>
        <dbReference type="EMBL" id="SEJ75237.1"/>
    </source>
</evidence>
<feature type="binding site" evidence="1">
    <location>
        <position position="187"/>
    </location>
    <ligand>
        <name>Mn(2+)</name>
        <dbReference type="ChEBI" id="CHEBI:29035"/>
        <label>2</label>
    </ligand>
</feature>
<accession>A0A1H7BFZ5</accession>
<sequence length="434" mass="46306">MNLDIKIAELAKSLEEKTITRRRDFHRYPETGWTEFRTASIVLENLISLGYDVKFGDAVIDETNMMGVPSSTILEENMKRAISQGANSDFVAKMAGGKTGVIGIMNFTKPGPTVALRFDMDCNDIVEAADEKHRPSRDGFASMNPGCMHACGHDGHTAAGLAIAEILSILKDELAGTIKLIFQPAEEGVRGAKAMLAKGAVDHVDFFLAAHLMMPKVGYLAYDVQGFLATSKFDATFTGVPSHAGAAPEIGKNSLLAAAIAAINLQAIPRHSDGISRVNVGVLNAGTGRNVVPANAVIKVETRGATSKINDYIYACAEKIIKSSAAMYDNTVTISQMGGAANGSNSPKLTKTIGSIAKRLGIFNQYESLANIGGSEDSSYFMDKVQKNGGQAAYMIIGASLTAINHNLYFDFDEKALILEAQLIATITSDLLTK</sequence>
<feature type="binding site" evidence="1">
    <location>
        <position position="153"/>
    </location>
    <ligand>
        <name>Mn(2+)</name>
        <dbReference type="ChEBI" id="CHEBI:29035"/>
        <label>2</label>
    </ligand>
</feature>
<dbReference type="InterPro" id="IPR036264">
    <property type="entry name" value="Bact_exopeptidase_dim_dom"/>
</dbReference>
<feature type="domain" description="Peptidase M20 dimerisation" evidence="2">
    <location>
        <begin position="233"/>
        <end position="307"/>
    </location>
</feature>
<dbReference type="NCBIfam" id="TIGR01891">
    <property type="entry name" value="amidohydrolases"/>
    <property type="match status" value="1"/>
</dbReference>
<dbReference type="GO" id="GO:0016805">
    <property type="term" value="F:dipeptidase activity"/>
    <property type="evidence" value="ECO:0007669"/>
    <property type="project" value="TreeGrafter"/>
</dbReference>
<dbReference type="AlphaFoldDB" id="A0A1H7BFZ5"/>
<organism evidence="3 4">
    <name type="scientific">Propionispira arboris</name>
    <dbReference type="NCBI Taxonomy" id="84035"/>
    <lineage>
        <taxon>Bacteria</taxon>
        <taxon>Bacillati</taxon>
        <taxon>Bacillota</taxon>
        <taxon>Negativicutes</taxon>
        <taxon>Selenomonadales</taxon>
        <taxon>Selenomonadaceae</taxon>
        <taxon>Propionispira</taxon>
    </lineage>
</organism>
<keyword evidence="1" id="KW-0479">Metal-binding</keyword>
<evidence type="ECO:0000313" key="4">
    <source>
        <dbReference type="Proteomes" id="UP000199662"/>
    </source>
</evidence>
<dbReference type="GO" id="GO:0046657">
    <property type="term" value="P:folic acid catabolic process"/>
    <property type="evidence" value="ECO:0007669"/>
    <property type="project" value="TreeGrafter"/>
</dbReference>
<dbReference type="Pfam" id="PF07687">
    <property type="entry name" value="M20_dimer"/>
    <property type="match status" value="1"/>
</dbReference>
<dbReference type="STRING" id="84035.SAMN05660742_11612"/>
<feature type="binding site" evidence="1">
    <location>
        <position position="211"/>
    </location>
    <ligand>
        <name>Mn(2+)</name>
        <dbReference type="ChEBI" id="CHEBI:29035"/>
        <label>2</label>
    </ligand>
</feature>
<dbReference type="PIRSF" id="PIRSF005962">
    <property type="entry name" value="Pept_M20D_amidohydro"/>
    <property type="match status" value="1"/>
</dbReference>
<dbReference type="InterPro" id="IPR011650">
    <property type="entry name" value="Peptidase_M20_dimer"/>
</dbReference>
<evidence type="ECO:0000256" key="1">
    <source>
        <dbReference type="PIRSR" id="PIRSR005962-1"/>
    </source>
</evidence>
<dbReference type="Proteomes" id="UP000199662">
    <property type="component" value="Unassembled WGS sequence"/>
</dbReference>
<dbReference type="InterPro" id="IPR002933">
    <property type="entry name" value="Peptidase_M20"/>
</dbReference>
<name>A0A1H7BFZ5_9FIRM</name>
<protein>
    <submittedName>
        <fullName evidence="3">Aminobenzoyl-glutamate utilization protein A</fullName>
    </submittedName>
</protein>
<dbReference type="Pfam" id="PF01546">
    <property type="entry name" value="Peptidase_M20"/>
    <property type="match status" value="1"/>
</dbReference>
<dbReference type="GO" id="GO:0071713">
    <property type="term" value="F:para-aminobenzoyl-glutamate hydrolase activity"/>
    <property type="evidence" value="ECO:0007669"/>
    <property type="project" value="TreeGrafter"/>
</dbReference>
<dbReference type="GO" id="GO:0005737">
    <property type="term" value="C:cytoplasm"/>
    <property type="evidence" value="ECO:0007669"/>
    <property type="project" value="TreeGrafter"/>
</dbReference>
<dbReference type="SUPFAM" id="SSF53187">
    <property type="entry name" value="Zn-dependent exopeptidases"/>
    <property type="match status" value="1"/>
</dbReference>
<keyword evidence="1" id="KW-0464">Manganese</keyword>
<comment type="cofactor">
    <cofactor evidence="1">
        <name>Mn(2+)</name>
        <dbReference type="ChEBI" id="CHEBI:29035"/>
    </cofactor>
    <text evidence="1">The Mn(2+) ion enhances activity.</text>
</comment>
<dbReference type="RefSeq" id="WP_091833232.1">
    <property type="nucleotide sequence ID" value="NZ_FNZK01000016.1"/>
</dbReference>
<dbReference type="PANTHER" id="PTHR30575:SF3">
    <property type="entry name" value="PEPTIDASE M20 DIMERISATION DOMAIN-CONTAINING PROTEIN"/>
    <property type="match status" value="1"/>
</dbReference>
<dbReference type="InterPro" id="IPR017439">
    <property type="entry name" value="Amidohydrolase"/>
</dbReference>